<dbReference type="GO" id="GO:0008312">
    <property type="term" value="F:7S RNA binding"/>
    <property type="evidence" value="ECO:0007669"/>
    <property type="project" value="InterPro"/>
</dbReference>
<dbReference type="GO" id="GO:0005047">
    <property type="term" value="F:signal recognition particle binding"/>
    <property type="evidence" value="ECO:0007669"/>
    <property type="project" value="InterPro"/>
</dbReference>
<accession>A0AAV9BTZ8</accession>
<dbReference type="GO" id="GO:0030942">
    <property type="term" value="F:endoplasmic reticulum signal peptide binding"/>
    <property type="evidence" value="ECO:0007669"/>
    <property type="project" value="InterPro"/>
</dbReference>
<dbReference type="PANTHER" id="PTHR12860:SF0">
    <property type="entry name" value="SIGNAL RECOGNITION PARTICLE SUBUNIT SRP68"/>
    <property type="match status" value="1"/>
</dbReference>
<dbReference type="GO" id="GO:0005829">
    <property type="term" value="C:cytosol"/>
    <property type="evidence" value="ECO:0007669"/>
    <property type="project" value="UniProtKB-ARBA"/>
</dbReference>
<evidence type="ECO:0000256" key="8">
    <source>
        <dbReference type="ARBA" id="ARBA00023135"/>
    </source>
</evidence>
<evidence type="ECO:0000256" key="10">
    <source>
        <dbReference type="ARBA" id="ARBA00023274"/>
    </source>
</evidence>
<evidence type="ECO:0000313" key="14">
    <source>
        <dbReference type="EMBL" id="KAK1280378.1"/>
    </source>
</evidence>
<proteinExistence type="inferred from homology"/>
<evidence type="ECO:0000256" key="3">
    <source>
        <dbReference type="ARBA" id="ARBA00004604"/>
    </source>
</evidence>
<dbReference type="InterPro" id="IPR038253">
    <property type="entry name" value="SRP68_N_sf"/>
</dbReference>
<name>A0AAV9BTZ8_ACOGR</name>
<dbReference type="EMBL" id="JAUJYN010000001">
    <property type="protein sequence ID" value="KAK1280378.1"/>
    <property type="molecule type" value="Genomic_DNA"/>
</dbReference>
<evidence type="ECO:0000256" key="12">
    <source>
        <dbReference type="PIRNR" id="PIRNR038995"/>
    </source>
</evidence>
<comment type="subcellular location">
    <subcellularLocation>
        <location evidence="2 12">Cytoplasm</location>
    </subcellularLocation>
    <subcellularLocation>
        <location evidence="1">Endoplasmic reticulum</location>
    </subcellularLocation>
    <subcellularLocation>
        <location evidence="3">Nucleus</location>
        <location evidence="3">Nucleolus</location>
    </subcellularLocation>
</comment>
<evidence type="ECO:0000256" key="9">
    <source>
        <dbReference type="ARBA" id="ARBA00023242"/>
    </source>
</evidence>
<gene>
    <name evidence="14" type="ORF">QJS04_geneDACA015065</name>
</gene>
<dbReference type="Proteomes" id="UP001179952">
    <property type="component" value="Unassembled WGS sequence"/>
</dbReference>
<evidence type="ECO:0000313" key="15">
    <source>
        <dbReference type="Proteomes" id="UP001179952"/>
    </source>
</evidence>
<evidence type="ECO:0000256" key="1">
    <source>
        <dbReference type="ARBA" id="ARBA00004240"/>
    </source>
</evidence>
<dbReference type="GO" id="GO:0005730">
    <property type="term" value="C:nucleolus"/>
    <property type="evidence" value="ECO:0007669"/>
    <property type="project" value="UniProtKB-SubCell"/>
</dbReference>
<dbReference type="GO" id="GO:0006614">
    <property type="term" value="P:SRP-dependent cotranslational protein targeting to membrane"/>
    <property type="evidence" value="ECO:0007669"/>
    <property type="project" value="InterPro"/>
</dbReference>
<feature type="region of interest" description="Disordered" evidence="13">
    <location>
        <begin position="615"/>
        <end position="636"/>
    </location>
</feature>
<dbReference type="PIRSF" id="PIRSF038995">
    <property type="entry name" value="SRP68"/>
    <property type="match status" value="1"/>
</dbReference>
<dbReference type="CDD" id="cd15481">
    <property type="entry name" value="SRP68-RBD"/>
    <property type="match status" value="1"/>
</dbReference>
<dbReference type="AlphaFoldDB" id="A0AAV9BTZ8"/>
<keyword evidence="15" id="KW-1185">Reference proteome</keyword>
<evidence type="ECO:0000256" key="5">
    <source>
        <dbReference type="ARBA" id="ARBA00022490"/>
    </source>
</evidence>
<keyword evidence="10 12" id="KW-0687">Ribonucleoprotein</keyword>
<comment type="similarity">
    <text evidence="4 12">Belongs to the SRP68 family.</text>
</comment>
<keyword evidence="7 12" id="KW-0694">RNA-binding</keyword>
<dbReference type="PANTHER" id="PTHR12860">
    <property type="entry name" value="SIGNAL RECOGNITION PARTICLE 68 KDA PROTEIN"/>
    <property type="match status" value="1"/>
</dbReference>
<keyword evidence="6" id="KW-0256">Endoplasmic reticulum</keyword>
<evidence type="ECO:0000256" key="2">
    <source>
        <dbReference type="ARBA" id="ARBA00004496"/>
    </source>
</evidence>
<evidence type="ECO:0000256" key="4">
    <source>
        <dbReference type="ARBA" id="ARBA00009352"/>
    </source>
</evidence>
<evidence type="ECO:0000256" key="11">
    <source>
        <dbReference type="ARBA" id="ARBA00029498"/>
    </source>
</evidence>
<reference evidence="14" key="1">
    <citation type="journal article" date="2023" name="Nat. Commun.">
        <title>Diploid and tetraploid genomes of Acorus and the evolution of monocots.</title>
        <authorList>
            <person name="Ma L."/>
            <person name="Liu K.W."/>
            <person name="Li Z."/>
            <person name="Hsiao Y.Y."/>
            <person name="Qi Y."/>
            <person name="Fu T."/>
            <person name="Tang G.D."/>
            <person name="Zhang D."/>
            <person name="Sun W.H."/>
            <person name="Liu D.K."/>
            <person name="Li Y."/>
            <person name="Chen G.Z."/>
            <person name="Liu X.D."/>
            <person name="Liao X.Y."/>
            <person name="Jiang Y.T."/>
            <person name="Yu X."/>
            <person name="Hao Y."/>
            <person name="Huang J."/>
            <person name="Zhao X.W."/>
            <person name="Ke S."/>
            <person name="Chen Y.Y."/>
            <person name="Wu W.L."/>
            <person name="Hsu J.L."/>
            <person name="Lin Y.F."/>
            <person name="Huang M.D."/>
            <person name="Li C.Y."/>
            <person name="Huang L."/>
            <person name="Wang Z.W."/>
            <person name="Zhao X."/>
            <person name="Zhong W.Y."/>
            <person name="Peng D.H."/>
            <person name="Ahmad S."/>
            <person name="Lan S."/>
            <person name="Zhang J.S."/>
            <person name="Tsai W.C."/>
            <person name="Van de Peer Y."/>
            <person name="Liu Z.J."/>
        </authorList>
    </citation>
    <scope>NUCLEOTIDE SEQUENCE</scope>
    <source>
        <strain evidence="14">SCP</strain>
    </source>
</reference>
<dbReference type="InterPro" id="IPR026258">
    <property type="entry name" value="SRP68"/>
</dbReference>
<keyword evidence="9" id="KW-0539">Nucleus</keyword>
<protein>
    <recommendedName>
        <fullName evidence="11 12">Signal recognition particle subunit SRP68</fullName>
        <shortName evidence="12">SRP68</shortName>
    </recommendedName>
</protein>
<dbReference type="Pfam" id="PF16969">
    <property type="entry name" value="SRP68"/>
    <property type="match status" value="1"/>
</dbReference>
<reference evidence="14" key="2">
    <citation type="submission" date="2023-06" db="EMBL/GenBank/DDBJ databases">
        <authorList>
            <person name="Ma L."/>
            <person name="Liu K.-W."/>
            <person name="Li Z."/>
            <person name="Hsiao Y.-Y."/>
            <person name="Qi Y."/>
            <person name="Fu T."/>
            <person name="Tang G."/>
            <person name="Zhang D."/>
            <person name="Sun W.-H."/>
            <person name="Liu D.-K."/>
            <person name="Li Y."/>
            <person name="Chen G.-Z."/>
            <person name="Liu X.-D."/>
            <person name="Liao X.-Y."/>
            <person name="Jiang Y.-T."/>
            <person name="Yu X."/>
            <person name="Hao Y."/>
            <person name="Huang J."/>
            <person name="Zhao X.-W."/>
            <person name="Ke S."/>
            <person name="Chen Y.-Y."/>
            <person name="Wu W.-L."/>
            <person name="Hsu J.-L."/>
            <person name="Lin Y.-F."/>
            <person name="Huang M.-D."/>
            <person name="Li C.-Y."/>
            <person name="Huang L."/>
            <person name="Wang Z.-W."/>
            <person name="Zhao X."/>
            <person name="Zhong W.-Y."/>
            <person name="Peng D.-H."/>
            <person name="Ahmad S."/>
            <person name="Lan S."/>
            <person name="Zhang J.-S."/>
            <person name="Tsai W.-C."/>
            <person name="Van De Peer Y."/>
            <person name="Liu Z.-J."/>
        </authorList>
    </citation>
    <scope>NUCLEOTIDE SEQUENCE</scope>
    <source>
        <strain evidence="14">SCP</strain>
        <tissue evidence="14">Leaves</tissue>
    </source>
</reference>
<organism evidence="14 15">
    <name type="scientific">Acorus gramineus</name>
    <name type="common">Dwarf sweet flag</name>
    <dbReference type="NCBI Taxonomy" id="55184"/>
    <lineage>
        <taxon>Eukaryota</taxon>
        <taxon>Viridiplantae</taxon>
        <taxon>Streptophyta</taxon>
        <taxon>Embryophyta</taxon>
        <taxon>Tracheophyta</taxon>
        <taxon>Spermatophyta</taxon>
        <taxon>Magnoliopsida</taxon>
        <taxon>Liliopsida</taxon>
        <taxon>Acoraceae</taxon>
        <taxon>Acorus</taxon>
    </lineage>
</organism>
<dbReference type="GO" id="GO:0005786">
    <property type="term" value="C:signal recognition particle, endoplasmic reticulum targeting"/>
    <property type="evidence" value="ECO:0007669"/>
    <property type="project" value="UniProtKB-KW"/>
</dbReference>
<keyword evidence="5 12" id="KW-0963">Cytoplasm</keyword>
<feature type="compositionally biased region" description="Basic and acidic residues" evidence="13">
    <location>
        <begin position="1"/>
        <end position="21"/>
    </location>
</feature>
<feature type="region of interest" description="Disordered" evidence="13">
    <location>
        <begin position="1"/>
        <end position="23"/>
    </location>
</feature>
<keyword evidence="8 12" id="KW-0733">Signal recognition particle</keyword>
<feature type="compositionally biased region" description="Basic and acidic residues" evidence="13">
    <location>
        <begin position="615"/>
        <end position="625"/>
    </location>
</feature>
<dbReference type="InterPro" id="IPR034652">
    <property type="entry name" value="SRP68-RBD"/>
</dbReference>
<dbReference type="FunFam" id="1.10.3450.40:FF:000001">
    <property type="entry name" value="Signal recognition particle subunit SRP68"/>
    <property type="match status" value="1"/>
</dbReference>
<sequence>MSKAKEASAMDVDEKNPDSHQHQINPKFSINVLQMLKTAQMQHGLRQRDYTRYRRYCTARLRRLYKSLKFTHGRDQQLENANLGRDMITTGFDGVVEERAWSHAMEKRHLPDGPNSRQRIYLLGRLRKAVKWASLFAQLCSIKGDSRTSLEAEAYASYMKGTLLFEQDQNWESALMNFKNARAVYEELGKYGNVENQVLCRERVEELEPSIRYCLHKIGQSSIQTSELLDIGEMEGPALDLFKAKLEAVMAETRSQQAASMTEFCWLGHRFPITNAKIRVSILKAQELEKELHASAADSMPSEKKLAMFDKIFSAYHDARSCIRKDLVTAGNSENVKDDLNGLDKAVSAVLGQRTIERNQLLVSIAKSRFTRYRDDKGDKATKPEELVRLFDLLIQNTNDLTDLVSSGREQKQEELDFAEEYTLKGLIFRSESAAGKRAEAYALYLHARSVADSALQKLQASKSPDKVLIQEMKSLSDNCRSNSCIEHAAGIMEEEKAPEKLSKGVSTISLTDAEKKEISPPWNLKGRGDRKPDKFLMEKLDVYESAFIEENSKRIARIAPFPPAFQSVPCNPIVLDIVFSSIEFPSIDHRVKKSKAAVINNRFPNNKKFYHGGEEGEGLRRMEEAMGGGGRRRGG</sequence>
<comment type="function">
    <text evidence="12">Component of the signal recognition particle (SRP) complex, a ribonucleoprotein complex that mediates the cotranslational targeting of secretory and membrane proteins to the endoplasmic reticulum (ER). The SRP complex interacts with the signal sequence in nascent secretory and membrane proteins and directs them to the membrane of the ER.</text>
</comment>
<evidence type="ECO:0000256" key="6">
    <source>
        <dbReference type="ARBA" id="ARBA00022824"/>
    </source>
</evidence>
<dbReference type="GO" id="GO:0005783">
    <property type="term" value="C:endoplasmic reticulum"/>
    <property type="evidence" value="ECO:0007669"/>
    <property type="project" value="UniProtKB-SubCell"/>
</dbReference>
<comment type="caution">
    <text evidence="14">The sequence shown here is derived from an EMBL/GenBank/DDBJ whole genome shotgun (WGS) entry which is preliminary data.</text>
</comment>
<dbReference type="Gene3D" id="1.10.3450.40">
    <property type="entry name" value="Signal recognition particle, SRP68 subunit, RNA-binding domain"/>
    <property type="match status" value="1"/>
</dbReference>
<evidence type="ECO:0000256" key="13">
    <source>
        <dbReference type="SAM" id="MobiDB-lite"/>
    </source>
</evidence>
<evidence type="ECO:0000256" key="7">
    <source>
        <dbReference type="ARBA" id="ARBA00022884"/>
    </source>
</evidence>